<dbReference type="Pfam" id="PF06718">
    <property type="entry name" value="DUF1203"/>
    <property type="match status" value="1"/>
</dbReference>
<dbReference type="STRING" id="1122213.GCA_000423365_03253"/>
<dbReference type="RefSeq" id="WP_117394854.1">
    <property type="nucleotide sequence ID" value="NZ_CP021330.1"/>
</dbReference>
<evidence type="ECO:0008006" key="4">
    <source>
        <dbReference type="Google" id="ProtNLM"/>
    </source>
</evidence>
<gene>
    <name evidence="2" type="ORF">MXMO3_00541</name>
</gene>
<dbReference type="AlphaFoldDB" id="A0A2R4MB26"/>
<dbReference type="PIRSF" id="PIRSF034110">
    <property type="entry name" value="DUF1203"/>
    <property type="match status" value="1"/>
</dbReference>
<dbReference type="KEGG" id="mmyr:MXMO3_00541"/>
<dbReference type="InterPro" id="IPR009593">
    <property type="entry name" value="DUF1203"/>
</dbReference>
<dbReference type="EMBL" id="CP021330">
    <property type="protein sequence ID" value="AVX03086.1"/>
    <property type="molecule type" value="Genomic_DNA"/>
</dbReference>
<organism evidence="2 3">
    <name type="scientific">Maritalea myrionectae</name>
    <dbReference type="NCBI Taxonomy" id="454601"/>
    <lineage>
        <taxon>Bacteria</taxon>
        <taxon>Pseudomonadati</taxon>
        <taxon>Pseudomonadota</taxon>
        <taxon>Alphaproteobacteria</taxon>
        <taxon>Hyphomicrobiales</taxon>
        <taxon>Devosiaceae</taxon>
        <taxon>Maritalea</taxon>
    </lineage>
</organism>
<proteinExistence type="predicted"/>
<dbReference type="Proteomes" id="UP000258927">
    <property type="component" value="Chromosome"/>
</dbReference>
<evidence type="ECO:0000313" key="3">
    <source>
        <dbReference type="Proteomes" id="UP000258927"/>
    </source>
</evidence>
<feature type="region of interest" description="Disordered" evidence="1">
    <location>
        <begin position="1"/>
        <end position="33"/>
    </location>
</feature>
<evidence type="ECO:0000313" key="2">
    <source>
        <dbReference type="EMBL" id="AVX03086.1"/>
    </source>
</evidence>
<reference evidence="2 3" key="1">
    <citation type="submission" date="2017-05" db="EMBL/GenBank/DDBJ databases">
        <title>Genome Analysis of Maritalea myrionectae HL2708#5.</title>
        <authorList>
            <consortium name="Cotde Inc.-PKNU"/>
            <person name="Jang D."/>
            <person name="Oh H.-M."/>
        </authorList>
    </citation>
    <scope>NUCLEOTIDE SEQUENCE [LARGE SCALE GENOMIC DNA]</scope>
    <source>
        <strain evidence="2 3">HL2708#5</strain>
    </source>
</reference>
<feature type="compositionally biased region" description="Basic and acidic residues" evidence="1">
    <location>
        <begin position="24"/>
        <end position="33"/>
    </location>
</feature>
<accession>A0A2R4MB26</accession>
<evidence type="ECO:0000256" key="1">
    <source>
        <dbReference type="SAM" id="MobiDB-lite"/>
    </source>
</evidence>
<protein>
    <recommendedName>
        <fullName evidence="4">DUF1203 domain-containing protein</fullName>
    </recommendedName>
</protein>
<sequence>MAIKFTPIPTTTAESWRNGGTDAHGQKPERRISDGRAPCRHCLKNVPEGDAVLLGAYKPFDAAGAFTETGPIFICEKPCKRFQGGTNEVPPVIAQRDQFLIRGYSADEKIDYRTGQIAKVSDLVSQAEKIFALEDVSFIHVRSAAYSCFTTRIDRAR</sequence>
<keyword evidence="3" id="KW-1185">Reference proteome</keyword>
<name>A0A2R4MB26_9HYPH</name>